<reference evidence="1" key="1">
    <citation type="submission" date="2019-05" db="EMBL/GenBank/DDBJ databases">
        <title>Annotation for the trematode Paragonimus heterotremus.</title>
        <authorList>
            <person name="Choi Y.-J."/>
        </authorList>
    </citation>
    <scope>NUCLEOTIDE SEQUENCE</scope>
    <source>
        <strain evidence="1">LC</strain>
    </source>
</reference>
<sequence>MLQAGCYLGVVLFTYCRYTESCKQTDGSNQTICKMRSKPACTDIYKVFVNGDGEFCLTCKEMNEHIKCDKPKSIFLKYIKSSNVFH</sequence>
<evidence type="ECO:0000313" key="2">
    <source>
        <dbReference type="Proteomes" id="UP000748531"/>
    </source>
</evidence>
<gene>
    <name evidence="1" type="ORF">PHET_04921</name>
</gene>
<keyword evidence="2" id="KW-1185">Reference proteome</keyword>
<protein>
    <submittedName>
        <fullName evidence="1">Uncharacterized protein</fullName>
    </submittedName>
</protein>
<name>A0A8J4T0U5_9TREM</name>
<evidence type="ECO:0000313" key="1">
    <source>
        <dbReference type="EMBL" id="KAF5401525.1"/>
    </source>
</evidence>
<proteinExistence type="predicted"/>
<comment type="caution">
    <text evidence="1">The sequence shown here is derived from an EMBL/GenBank/DDBJ whole genome shotgun (WGS) entry which is preliminary data.</text>
</comment>
<organism evidence="1 2">
    <name type="scientific">Paragonimus heterotremus</name>
    <dbReference type="NCBI Taxonomy" id="100268"/>
    <lineage>
        <taxon>Eukaryota</taxon>
        <taxon>Metazoa</taxon>
        <taxon>Spiralia</taxon>
        <taxon>Lophotrochozoa</taxon>
        <taxon>Platyhelminthes</taxon>
        <taxon>Trematoda</taxon>
        <taxon>Digenea</taxon>
        <taxon>Plagiorchiida</taxon>
        <taxon>Troglotremata</taxon>
        <taxon>Troglotrematidae</taxon>
        <taxon>Paragonimus</taxon>
    </lineage>
</organism>
<dbReference type="Proteomes" id="UP000748531">
    <property type="component" value="Unassembled WGS sequence"/>
</dbReference>
<dbReference type="EMBL" id="LUCH01002415">
    <property type="protein sequence ID" value="KAF5401525.1"/>
    <property type="molecule type" value="Genomic_DNA"/>
</dbReference>
<accession>A0A8J4T0U5</accession>
<dbReference type="AlphaFoldDB" id="A0A8J4T0U5"/>